<reference evidence="6" key="1">
    <citation type="submission" date="2021-01" db="EMBL/GenBank/DDBJ databases">
        <authorList>
            <consortium name="Genoscope - CEA"/>
            <person name="William W."/>
        </authorList>
    </citation>
    <scope>NUCLEOTIDE SEQUENCE</scope>
</reference>
<feature type="transmembrane region" description="Helical" evidence="5">
    <location>
        <begin position="56"/>
        <end position="76"/>
    </location>
</feature>
<gene>
    <name evidence="6" type="ORF">PSON_ATCC_30995.1.T0100024</name>
</gene>
<keyword evidence="4 5" id="KW-0472">Membrane</keyword>
<keyword evidence="7" id="KW-1185">Reference proteome</keyword>
<dbReference type="InterPro" id="IPR006214">
    <property type="entry name" value="Bax_inhibitor_1-related"/>
</dbReference>
<organism evidence="6 7">
    <name type="scientific">Paramecium sonneborni</name>
    <dbReference type="NCBI Taxonomy" id="65129"/>
    <lineage>
        <taxon>Eukaryota</taxon>
        <taxon>Sar</taxon>
        <taxon>Alveolata</taxon>
        <taxon>Ciliophora</taxon>
        <taxon>Intramacronucleata</taxon>
        <taxon>Oligohymenophorea</taxon>
        <taxon>Peniculida</taxon>
        <taxon>Parameciidae</taxon>
        <taxon>Paramecium</taxon>
    </lineage>
</organism>
<proteinExistence type="inferred from homology"/>
<protein>
    <recommendedName>
        <fullName evidence="8">Transmembrane protein</fullName>
    </recommendedName>
</protein>
<accession>A0A8S1KLX0</accession>
<evidence type="ECO:0008006" key="8">
    <source>
        <dbReference type="Google" id="ProtNLM"/>
    </source>
</evidence>
<dbReference type="EMBL" id="CAJJDN010000010">
    <property type="protein sequence ID" value="CAD8056019.1"/>
    <property type="molecule type" value="Genomic_DNA"/>
</dbReference>
<dbReference type="Proteomes" id="UP000692954">
    <property type="component" value="Unassembled WGS sequence"/>
</dbReference>
<evidence type="ECO:0000313" key="6">
    <source>
        <dbReference type="EMBL" id="CAD8056019.1"/>
    </source>
</evidence>
<dbReference type="OrthoDB" id="312523at2759"/>
<name>A0A8S1KLX0_9CILI</name>
<evidence type="ECO:0000256" key="1">
    <source>
        <dbReference type="ARBA" id="ARBA00004141"/>
    </source>
</evidence>
<feature type="transmembrane region" description="Helical" evidence="5">
    <location>
        <begin position="164"/>
        <end position="186"/>
    </location>
</feature>
<keyword evidence="3 5" id="KW-1133">Transmembrane helix</keyword>
<evidence type="ECO:0000313" key="7">
    <source>
        <dbReference type="Proteomes" id="UP000692954"/>
    </source>
</evidence>
<comment type="similarity">
    <text evidence="5">Belongs to the BI1 family.</text>
</comment>
<dbReference type="PANTHER" id="PTHR23291:SF47">
    <property type="entry name" value="TRANSMEMBRANE BAX INHIBITOR MOTIF CONTAINING 7"/>
    <property type="match status" value="1"/>
</dbReference>
<evidence type="ECO:0000256" key="4">
    <source>
        <dbReference type="ARBA" id="ARBA00023136"/>
    </source>
</evidence>
<evidence type="ECO:0000256" key="3">
    <source>
        <dbReference type="ARBA" id="ARBA00022989"/>
    </source>
</evidence>
<dbReference type="GO" id="GO:0016020">
    <property type="term" value="C:membrane"/>
    <property type="evidence" value="ECO:0007669"/>
    <property type="project" value="UniProtKB-SubCell"/>
</dbReference>
<feature type="transmembrane region" description="Helical" evidence="5">
    <location>
        <begin position="106"/>
        <end position="124"/>
    </location>
</feature>
<feature type="transmembrane region" description="Helical" evidence="5">
    <location>
        <begin position="193"/>
        <end position="214"/>
    </location>
</feature>
<dbReference type="PANTHER" id="PTHR23291">
    <property type="entry name" value="BAX INHIBITOR-RELATED"/>
    <property type="match status" value="1"/>
</dbReference>
<dbReference type="AlphaFoldDB" id="A0A8S1KLX0"/>
<comment type="subcellular location">
    <subcellularLocation>
        <location evidence="1">Membrane</location>
        <topology evidence="1">Multi-pass membrane protein</topology>
    </subcellularLocation>
</comment>
<sequence length="286" mass="33673">MEMNNNQNLYLLNAQQQYYNPYSFETQGEQTQELNFFNYQGQFQSSNIRSEFIQNMYTFLAIEFLFNLGMMALGFYTGMGSWLVRLNCLQDFEEGFEFYSCLTPSWLFYVSLFVSIILQMMLYFGGNFARKDPLNYVVLLLQLIFFGFTFATICIFMVLSLQELVVWITWGLIFIIILIFKILGVLNKKEISLLQGAIIIVGASIPLILILIFLRYRLIWEKCLSGFIIVIYGIYLMFETRFIMSNKRLNLQLDQYLFGSLLLNGLMFQPLVRIFEMIFFAFGRNN</sequence>
<feature type="transmembrane region" description="Helical" evidence="5">
    <location>
        <begin position="256"/>
        <end position="282"/>
    </location>
</feature>
<feature type="transmembrane region" description="Helical" evidence="5">
    <location>
        <begin position="136"/>
        <end position="158"/>
    </location>
</feature>
<evidence type="ECO:0000256" key="2">
    <source>
        <dbReference type="ARBA" id="ARBA00022692"/>
    </source>
</evidence>
<feature type="transmembrane region" description="Helical" evidence="5">
    <location>
        <begin position="226"/>
        <end position="244"/>
    </location>
</feature>
<comment type="caution">
    <text evidence="6">The sequence shown here is derived from an EMBL/GenBank/DDBJ whole genome shotgun (WGS) entry which is preliminary data.</text>
</comment>
<evidence type="ECO:0000256" key="5">
    <source>
        <dbReference type="RuleBase" id="RU004379"/>
    </source>
</evidence>
<keyword evidence="2 5" id="KW-0812">Transmembrane</keyword>